<comment type="caution">
    <text evidence="2">The sequence shown here is derived from an EMBL/GenBank/DDBJ whole genome shotgun (WGS) entry which is preliminary data.</text>
</comment>
<name>A0A8J4X844_CLAMG</name>
<dbReference type="EMBL" id="QNUK01001124">
    <property type="protein sequence ID" value="KAF5887204.1"/>
    <property type="molecule type" value="Genomic_DNA"/>
</dbReference>
<evidence type="ECO:0000313" key="3">
    <source>
        <dbReference type="Proteomes" id="UP000727407"/>
    </source>
</evidence>
<evidence type="ECO:0000313" key="2">
    <source>
        <dbReference type="EMBL" id="KAF5887204.1"/>
    </source>
</evidence>
<feature type="transmembrane region" description="Helical" evidence="1">
    <location>
        <begin position="12"/>
        <end position="32"/>
    </location>
</feature>
<dbReference type="InterPro" id="IPR035983">
    <property type="entry name" value="Hect_E3_ubiquitin_ligase"/>
</dbReference>
<organism evidence="2 3">
    <name type="scientific">Clarias magur</name>
    <name type="common">Asian catfish</name>
    <name type="synonym">Macropteronotus magur</name>
    <dbReference type="NCBI Taxonomy" id="1594786"/>
    <lineage>
        <taxon>Eukaryota</taxon>
        <taxon>Metazoa</taxon>
        <taxon>Chordata</taxon>
        <taxon>Craniata</taxon>
        <taxon>Vertebrata</taxon>
        <taxon>Euteleostomi</taxon>
        <taxon>Actinopterygii</taxon>
        <taxon>Neopterygii</taxon>
        <taxon>Teleostei</taxon>
        <taxon>Ostariophysi</taxon>
        <taxon>Siluriformes</taxon>
        <taxon>Clariidae</taxon>
        <taxon>Clarias</taxon>
    </lineage>
</organism>
<keyword evidence="1" id="KW-1133">Transmembrane helix</keyword>
<accession>A0A8J4X844</accession>
<keyword evidence="1" id="KW-0812">Transmembrane</keyword>
<dbReference type="OrthoDB" id="8921497at2759"/>
<gene>
    <name evidence="2" type="ORF">DAT39_022332</name>
</gene>
<sequence length="254" mass="29468">MTRHDMKDEWENVAKVMVLGYNMAMYFSVALAKPFLSHCLHQEIKDDELLAAFLETIPAEDKEIAEQAMRDFKSLFGKEEWFEFLEAHDIKRHVTEDDWRRTLLEVAHKEMVQDPAYVAECWSNILQGLHLPPGGLDEVMASLTPTTRKVVAMLQHETLNKRECQILDFLKKFIRTCSDVRLRKFLRFCTGADLLVSQFIHVRFTEPKSTFTRSPQSHTCGCVLEVPNNYGSYLELAEDFTSVLDANMWVMDII</sequence>
<dbReference type="Gene3D" id="3.30.2410.10">
    <property type="entry name" value="Hect, E3 ligase catalytic domain"/>
    <property type="match status" value="1"/>
</dbReference>
<dbReference type="GO" id="GO:0004842">
    <property type="term" value="F:ubiquitin-protein transferase activity"/>
    <property type="evidence" value="ECO:0007669"/>
    <property type="project" value="InterPro"/>
</dbReference>
<protein>
    <recommendedName>
        <fullName evidence="4">HECT domain-containing protein</fullName>
    </recommendedName>
</protein>
<keyword evidence="1" id="KW-0472">Membrane</keyword>
<dbReference type="AlphaFoldDB" id="A0A8J4X844"/>
<dbReference type="SUPFAM" id="SSF56204">
    <property type="entry name" value="Hect, E3 ligase catalytic domain"/>
    <property type="match status" value="1"/>
</dbReference>
<reference evidence="2" key="1">
    <citation type="submission" date="2020-07" db="EMBL/GenBank/DDBJ databases">
        <title>Clarias magur genome sequencing, assembly and annotation.</title>
        <authorList>
            <person name="Kushwaha B."/>
            <person name="Kumar R."/>
            <person name="Das P."/>
            <person name="Joshi C.G."/>
            <person name="Kumar D."/>
            <person name="Nagpure N.S."/>
            <person name="Pandey M."/>
            <person name="Agarwal S."/>
            <person name="Srivastava S."/>
            <person name="Singh M."/>
            <person name="Sahoo L."/>
            <person name="Jayasankar P."/>
            <person name="Meher P.K."/>
            <person name="Koringa P.G."/>
            <person name="Iquebal M.A."/>
            <person name="Das S.P."/>
            <person name="Bit A."/>
            <person name="Patnaik S."/>
            <person name="Patel N."/>
            <person name="Shah T.M."/>
            <person name="Hinsu A."/>
            <person name="Jena J.K."/>
        </authorList>
    </citation>
    <scope>NUCLEOTIDE SEQUENCE</scope>
    <source>
        <strain evidence="2">CIFAMagur01</strain>
        <tissue evidence="2">Testis</tissue>
    </source>
</reference>
<proteinExistence type="predicted"/>
<dbReference type="Proteomes" id="UP000727407">
    <property type="component" value="Unassembled WGS sequence"/>
</dbReference>
<evidence type="ECO:0008006" key="4">
    <source>
        <dbReference type="Google" id="ProtNLM"/>
    </source>
</evidence>
<evidence type="ECO:0000256" key="1">
    <source>
        <dbReference type="SAM" id="Phobius"/>
    </source>
</evidence>
<keyword evidence="3" id="KW-1185">Reference proteome</keyword>